<dbReference type="PANTHER" id="PTHR34858:SF1">
    <property type="entry name" value="CYSO-CYSTEINE PEPTIDASE"/>
    <property type="match status" value="1"/>
</dbReference>
<evidence type="ECO:0000256" key="4">
    <source>
        <dbReference type="ARBA" id="ARBA00022833"/>
    </source>
</evidence>
<keyword evidence="2" id="KW-0479">Metal-binding</keyword>
<dbReference type="GO" id="GO:0008235">
    <property type="term" value="F:metalloexopeptidase activity"/>
    <property type="evidence" value="ECO:0007669"/>
    <property type="project" value="TreeGrafter"/>
</dbReference>
<keyword evidence="1 7" id="KW-0645">Protease</keyword>
<name>A0A7J2U5G6_9CREN</name>
<protein>
    <submittedName>
        <fullName evidence="7">Metalloprotease, containing Jab1/MPN domain protein</fullName>
    </submittedName>
</protein>
<keyword evidence="4" id="KW-0862">Zinc</keyword>
<evidence type="ECO:0000256" key="3">
    <source>
        <dbReference type="ARBA" id="ARBA00022801"/>
    </source>
</evidence>
<dbReference type="SUPFAM" id="SSF102712">
    <property type="entry name" value="JAB1/MPN domain"/>
    <property type="match status" value="1"/>
</dbReference>
<dbReference type="InterPro" id="IPR051929">
    <property type="entry name" value="VirAsm_ModProt"/>
</dbReference>
<evidence type="ECO:0000313" key="7">
    <source>
        <dbReference type="EMBL" id="HEM68028.1"/>
    </source>
</evidence>
<reference evidence="7" key="1">
    <citation type="journal article" date="2020" name="mSystems">
        <title>Genome- and Community-Level Interaction Insights into Carbon Utilization and Element Cycling Functions of Hydrothermarchaeota in Hydrothermal Sediment.</title>
        <authorList>
            <person name="Zhou Z."/>
            <person name="Liu Y."/>
            <person name="Xu W."/>
            <person name="Pan J."/>
            <person name="Luo Z.H."/>
            <person name="Li M."/>
        </authorList>
    </citation>
    <scope>NUCLEOTIDE SEQUENCE [LARGE SCALE GENOMIC DNA]</scope>
    <source>
        <strain evidence="7">SpSt-125</strain>
    </source>
</reference>
<sequence length="132" mass="15141">MIITMSRELFDYMVRECIYSDIEKVFLAVGVIEEDAIRVLDIVECRNVAKNPRIEFAAEALCIYRVFKYAENRGLDIVALIHSHPAPPNPSALDFKGMKLWNIPWIIIDSKTGHAKAWILKDRAIEIPIQIT</sequence>
<dbReference type="GO" id="GO:0006508">
    <property type="term" value="P:proteolysis"/>
    <property type="evidence" value="ECO:0007669"/>
    <property type="project" value="UniProtKB-KW"/>
</dbReference>
<accession>A0A7J2U5G6</accession>
<feature type="domain" description="JAB" evidence="6">
    <location>
        <begin position="33"/>
        <end position="118"/>
    </location>
</feature>
<dbReference type="GO" id="GO:0008270">
    <property type="term" value="F:zinc ion binding"/>
    <property type="evidence" value="ECO:0007669"/>
    <property type="project" value="TreeGrafter"/>
</dbReference>
<evidence type="ECO:0000256" key="2">
    <source>
        <dbReference type="ARBA" id="ARBA00022723"/>
    </source>
</evidence>
<dbReference type="InterPro" id="IPR028090">
    <property type="entry name" value="JAB_dom_prok"/>
</dbReference>
<dbReference type="Gene3D" id="3.40.140.10">
    <property type="entry name" value="Cytidine Deaminase, domain 2"/>
    <property type="match status" value="1"/>
</dbReference>
<evidence type="ECO:0000259" key="6">
    <source>
        <dbReference type="Pfam" id="PF14464"/>
    </source>
</evidence>
<comment type="caution">
    <text evidence="7">The sequence shown here is derived from an EMBL/GenBank/DDBJ whole genome shotgun (WGS) entry which is preliminary data.</text>
</comment>
<keyword evidence="3" id="KW-0378">Hydrolase</keyword>
<dbReference type="AlphaFoldDB" id="A0A7J2U5G6"/>
<evidence type="ECO:0000256" key="1">
    <source>
        <dbReference type="ARBA" id="ARBA00022670"/>
    </source>
</evidence>
<dbReference type="PANTHER" id="PTHR34858">
    <property type="entry name" value="CYSO-CYSTEINE PEPTIDASE"/>
    <property type="match status" value="1"/>
</dbReference>
<keyword evidence="5 7" id="KW-0482">Metalloprotease</keyword>
<organism evidence="7">
    <name type="scientific">Ignisphaera aggregans</name>
    <dbReference type="NCBI Taxonomy" id="334771"/>
    <lineage>
        <taxon>Archaea</taxon>
        <taxon>Thermoproteota</taxon>
        <taxon>Thermoprotei</taxon>
        <taxon>Desulfurococcales</taxon>
        <taxon>Desulfurococcaceae</taxon>
        <taxon>Ignisphaera</taxon>
    </lineage>
</organism>
<gene>
    <name evidence="7" type="ORF">ENO26_10790</name>
</gene>
<dbReference type="EMBL" id="DSEU01000074">
    <property type="protein sequence ID" value="HEM68028.1"/>
    <property type="molecule type" value="Genomic_DNA"/>
</dbReference>
<proteinExistence type="predicted"/>
<dbReference type="Pfam" id="PF14464">
    <property type="entry name" value="Prok-JAB"/>
    <property type="match status" value="1"/>
</dbReference>
<evidence type="ECO:0000256" key="5">
    <source>
        <dbReference type="ARBA" id="ARBA00023049"/>
    </source>
</evidence>